<dbReference type="GO" id="GO:0030170">
    <property type="term" value="F:pyridoxal phosphate binding"/>
    <property type="evidence" value="ECO:0007669"/>
    <property type="project" value="InterPro"/>
</dbReference>
<dbReference type="InterPro" id="IPR011037">
    <property type="entry name" value="Pyrv_Knase-like_insert_dom_sf"/>
</dbReference>
<accession>A0A512CXR4</accession>
<comment type="caution">
    <text evidence="2">The sequence shown here is derived from an EMBL/GenBank/DDBJ whole genome shotgun (WGS) entry which is preliminary data.</text>
</comment>
<evidence type="ECO:0000259" key="1">
    <source>
        <dbReference type="PROSITE" id="PS51340"/>
    </source>
</evidence>
<proteinExistence type="predicted"/>
<dbReference type="InterPro" id="IPR005302">
    <property type="entry name" value="MoCF_Sase_C"/>
</dbReference>
<feature type="domain" description="MOSC" evidence="1">
    <location>
        <begin position="44"/>
        <end position="187"/>
    </location>
</feature>
<organism evidence="2 3">
    <name type="scientific">Terrabacter aerolatus</name>
    <dbReference type="NCBI Taxonomy" id="422442"/>
    <lineage>
        <taxon>Bacteria</taxon>
        <taxon>Bacillati</taxon>
        <taxon>Actinomycetota</taxon>
        <taxon>Actinomycetes</taxon>
        <taxon>Micrococcales</taxon>
        <taxon>Intrasporangiaceae</taxon>
        <taxon>Terrabacter</taxon>
    </lineage>
</organism>
<dbReference type="Pfam" id="PF03473">
    <property type="entry name" value="MOSC"/>
    <property type="match status" value="1"/>
</dbReference>
<name>A0A512CXR4_9MICO</name>
<dbReference type="GO" id="GO:0030151">
    <property type="term" value="F:molybdenum ion binding"/>
    <property type="evidence" value="ECO:0007669"/>
    <property type="project" value="InterPro"/>
</dbReference>
<dbReference type="EMBL" id="BJYX01000002">
    <property type="protein sequence ID" value="GEO28800.1"/>
    <property type="molecule type" value="Genomic_DNA"/>
</dbReference>
<reference evidence="2 3" key="1">
    <citation type="submission" date="2019-07" db="EMBL/GenBank/DDBJ databases">
        <title>Whole genome shotgun sequence of Terrabacter aerolatus NBRC 106305.</title>
        <authorList>
            <person name="Hosoyama A."/>
            <person name="Uohara A."/>
            <person name="Ohji S."/>
            <person name="Ichikawa N."/>
        </authorList>
    </citation>
    <scope>NUCLEOTIDE SEQUENCE [LARGE SCALE GENOMIC DNA]</scope>
    <source>
        <strain evidence="2 3">NBRC 106305</strain>
    </source>
</reference>
<evidence type="ECO:0000313" key="2">
    <source>
        <dbReference type="EMBL" id="GEO28800.1"/>
    </source>
</evidence>
<dbReference type="InterPro" id="IPR052353">
    <property type="entry name" value="Benzoxazolinone_Detox_Enz"/>
</dbReference>
<sequence length="235" mass="25205">MSPADRPGTAARLAGVTTEPHVLSLATGRRTTPRGGGRPTAIDKQAVDAFEVRDPGPKHGGLGSGVVGDEVGNPKHHGGALQAVYAYPREDLDFWEQQVGRPLRAGEFGENVTTVGLDATHALVGELWHIDDVVLRVEVPRIPCSTFAAHMAEPRWVRRFTEEGRTGAYLSVVAPGVVRTGAPVRVERPTHDIDLLLLFRAFTGDLAAARRVVDARVVHAEVQAGLEETLARRGG</sequence>
<dbReference type="Proteomes" id="UP000321534">
    <property type="component" value="Unassembled WGS sequence"/>
</dbReference>
<protein>
    <submittedName>
        <fullName evidence="2">MOSC domain-containing protein</fullName>
    </submittedName>
</protein>
<dbReference type="AlphaFoldDB" id="A0A512CXR4"/>
<dbReference type="GO" id="GO:0003824">
    <property type="term" value="F:catalytic activity"/>
    <property type="evidence" value="ECO:0007669"/>
    <property type="project" value="InterPro"/>
</dbReference>
<keyword evidence="3" id="KW-1185">Reference proteome</keyword>
<dbReference type="SUPFAM" id="SSF50800">
    <property type="entry name" value="PK beta-barrel domain-like"/>
    <property type="match status" value="1"/>
</dbReference>
<dbReference type="Gene3D" id="2.40.33.20">
    <property type="entry name" value="PK beta-barrel domain-like"/>
    <property type="match status" value="1"/>
</dbReference>
<dbReference type="PANTHER" id="PTHR30212">
    <property type="entry name" value="PROTEIN YIIM"/>
    <property type="match status" value="1"/>
</dbReference>
<gene>
    <name evidence="2" type="ORF">TAE01_06100</name>
</gene>
<dbReference type="PROSITE" id="PS51340">
    <property type="entry name" value="MOSC"/>
    <property type="match status" value="1"/>
</dbReference>
<dbReference type="PANTHER" id="PTHR30212:SF2">
    <property type="entry name" value="PROTEIN YIIM"/>
    <property type="match status" value="1"/>
</dbReference>
<evidence type="ECO:0000313" key="3">
    <source>
        <dbReference type="Proteomes" id="UP000321534"/>
    </source>
</evidence>